<dbReference type="OrthoDB" id="6415790at2759"/>
<feature type="compositionally biased region" description="Acidic residues" evidence="6">
    <location>
        <begin position="359"/>
        <end position="369"/>
    </location>
</feature>
<dbReference type="InterPro" id="IPR003169">
    <property type="entry name" value="GYF"/>
</dbReference>
<feature type="zinc finger region" description="C3H1-type" evidence="5">
    <location>
        <begin position="1684"/>
        <end position="1709"/>
    </location>
</feature>
<dbReference type="Pfam" id="PF03126">
    <property type="entry name" value="Plus-3"/>
    <property type="match status" value="1"/>
</dbReference>
<feature type="region of interest" description="Disordered" evidence="6">
    <location>
        <begin position="1207"/>
        <end position="1233"/>
    </location>
</feature>
<evidence type="ECO:0000256" key="4">
    <source>
        <dbReference type="ARBA" id="ARBA00023125"/>
    </source>
</evidence>
<feature type="region of interest" description="Disordered" evidence="6">
    <location>
        <begin position="1245"/>
        <end position="1303"/>
    </location>
</feature>
<feature type="region of interest" description="Disordered" evidence="6">
    <location>
        <begin position="1087"/>
        <end position="1120"/>
    </location>
</feature>
<dbReference type="SUPFAM" id="SSF90229">
    <property type="entry name" value="CCCH zinc finger"/>
    <property type="match status" value="1"/>
</dbReference>
<name>A0A9Q0FJK6_9ROSI</name>
<feature type="domain" description="GYF" evidence="9">
    <location>
        <begin position="1132"/>
        <end position="1186"/>
    </location>
</feature>
<evidence type="ECO:0000313" key="12">
    <source>
        <dbReference type="EMBL" id="KAJ4831546.1"/>
    </source>
</evidence>
<feature type="compositionally biased region" description="Basic and acidic residues" evidence="6">
    <location>
        <begin position="963"/>
        <end position="980"/>
    </location>
</feature>
<dbReference type="PROSITE" id="PS51925">
    <property type="entry name" value="SWIB_MDM2"/>
    <property type="match status" value="1"/>
</dbReference>
<feature type="region of interest" description="Disordered" evidence="6">
    <location>
        <begin position="1"/>
        <end position="164"/>
    </location>
</feature>
<dbReference type="SUPFAM" id="SSF159042">
    <property type="entry name" value="Plus3-like"/>
    <property type="match status" value="1"/>
</dbReference>
<dbReference type="InterPro" id="IPR035445">
    <property type="entry name" value="GYF-like_dom_sf"/>
</dbReference>
<feature type="compositionally biased region" description="Polar residues" evidence="6">
    <location>
        <begin position="1087"/>
        <end position="1103"/>
    </location>
</feature>
<feature type="compositionally biased region" description="Polar residues" evidence="6">
    <location>
        <begin position="1598"/>
        <end position="1610"/>
    </location>
</feature>
<dbReference type="SUPFAM" id="SSF57903">
    <property type="entry name" value="FYVE/PHD zinc finger"/>
    <property type="match status" value="1"/>
</dbReference>
<keyword evidence="1 5" id="KW-0479">Metal-binding</keyword>
<feature type="compositionally biased region" description="Polar residues" evidence="6">
    <location>
        <begin position="99"/>
        <end position="110"/>
    </location>
</feature>
<dbReference type="Pfam" id="PF02201">
    <property type="entry name" value="SWIB"/>
    <property type="match status" value="1"/>
</dbReference>
<dbReference type="PROSITE" id="PS50103">
    <property type="entry name" value="ZF_C3H1"/>
    <property type="match status" value="1"/>
</dbReference>
<dbReference type="InterPro" id="IPR011011">
    <property type="entry name" value="Znf_FYVE_PHD"/>
</dbReference>
<evidence type="ECO:0000256" key="2">
    <source>
        <dbReference type="ARBA" id="ARBA00022771"/>
    </source>
</evidence>
<evidence type="ECO:0000256" key="3">
    <source>
        <dbReference type="ARBA" id="ARBA00022833"/>
    </source>
</evidence>
<dbReference type="FunFam" id="3.30.40.10:FF:000303">
    <property type="entry name" value="Zinc finger CCCH domain-containing protein 19"/>
    <property type="match status" value="1"/>
</dbReference>
<dbReference type="PROSITE" id="PS50016">
    <property type="entry name" value="ZF_PHD_2"/>
    <property type="match status" value="1"/>
</dbReference>
<evidence type="ECO:0000256" key="5">
    <source>
        <dbReference type="PROSITE-ProRule" id="PRU00723"/>
    </source>
</evidence>
<dbReference type="PROSITE" id="PS51360">
    <property type="entry name" value="PLUS3"/>
    <property type="match status" value="1"/>
</dbReference>
<dbReference type="Proteomes" id="UP001141552">
    <property type="component" value="Unassembled WGS sequence"/>
</dbReference>
<feature type="region of interest" description="Disordered" evidence="6">
    <location>
        <begin position="1485"/>
        <end position="1687"/>
    </location>
</feature>
<keyword evidence="4" id="KW-0238">DNA-binding</keyword>
<gene>
    <name evidence="12" type="ORF">Tsubulata_017969</name>
</gene>
<feature type="compositionally biased region" description="Low complexity" evidence="6">
    <location>
        <begin position="27"/>
        <end position="39"/>
    </location>
</feature>
<dbReference type="SUPFAM" id="SSF47592">
    <property type="entry name" value="SWIB/MDM2 domain"/>
    <property type="match status" value="1"/>
</dbReference>
<dbReference type="InterPro" id="IPR019786">
    <property type="entry name" value="Zinc_finger_PHD-type_CS"/>
</dbReference>
<dbReference type="SMART" id="SM00151">
    <property type="entry name" value="SWIB"/>
    <property type="match status" value="1"/>
</dbReference>
<dbReference type="PANTHER" id="PTHR46695:SF5">
    <property type="entry name" value="RNA POLYMERASE-ASSOCIATED PROTEIN RTF1 HOMOLOG"/>
    <property type="match status" value="1"/>
</dbReference>
<dbReference type="SMART" id="SM00249">
    <property type="entry name" value="PHD"/>
    <property type="match status" value="1"/>
</dbReference>
<dbReference type="Pfam" id="PF02213">
    <property type="entry name" value="GYF"/>
    <property type="match status" value="1"/>
</dbReference>
<sequence>METEEEENPNLQNPSLELHNESNINITATAAGAASATASADEEKPQHELPNTEPECETEPVTDSPEPQLATGDSAHLPQAETAVIERREDQDTLIGAEESTQPTSSSPLQRTVEEGGGELAGAAAEMEEVEPPVQPPQEVGVELEGDLVGGEESHGVGNSNEDTNAEVVVQEINEEIDNGEQAVADVGEGEDSEPVVRELGTETGTVGDVAPESEADTRNKEIRAETSSDAEAVADVAGGLLVETVSEGPETENQSETDAVVADAAEKLEDEAVREGTETEAASKTEPATDVVEELEAETVSRGVEAEIPLVPQVTDEAEDVKMEDMKGTEVVEGMEEVKAEMEMGAEEDEKVEKVEDGDQGQEMEATEQTEMSDAADEAVNETEEADEMEMVGMEGQVDKEEEMEEEAEEKGDEVEETETAEEMAEAEEETEEVNRSAGGKRKRGKNAKAPAKATPRKKVEEDVCFICFDGGELVLCDRRGCPKAYHPSCVNRDEAFFRSKGRWNCGWHLCSNCEKNSYYMCLTCTYSLCKGCIKDGIILCVRGNKGFCDTCFKTIMLIENEQGNKEMAQVDFDDKNSWEFLFKDYWIGLKERLSLTSEEVAQAKHPWKGSELRSGKQESPDDVYDAQNDEGSASDSSENAGSATPKRRKVKRRLKSRSKDKYSPSTARNWDEDASGDESTEWASKELLEFVMHMKNGDKSVCSQFDVQALLLDYIKRNKLRDPRRKSQIICDSRLENLFGKPRVGHFEMLKLLESHFLLKDVHEDDLQESVVDIEANQFEADENSDAFVKSSKDKKRKSRKKGDKRGLQSNVDDYAAIDMHNINLIYLRRNLVEELIDDTEAFNDKVVGSFVRIRISGSAQKQDLYRLVQVVGTSKAAEPYRVGKKMTNFLLEILNLNKTEVVSMDIISNQEFTEDECKRLRQSIKCGLINRLTVGDIQEKAMALQAVRVEDLLKSPEERRRRLEEIPEIHTDPKMDPSYESEEDEGEADDKKQETYLRPRGSSFNRRGREPISPRVGGSSPSDPWGGTRSYSSMNRELSRNMSGKGFVNRGDDAVGATETLNDNLWSRGREREMQQSQNWENQRIASNSDNQGAHTQISESVPRPKPEVSPTPAAAGITPSAAKINESDKIWHYQDPSGKIQGPFSMVQLRKWNNTGYFPADLRIWRTTEKQDDSILLSDALNGNFQKEVPPVDTSFLKTPLVNSPHQSSLHSAHAVESQKPQAEIGGAHSARATPLQIPNYSANRWGSETNLPSPTPSQTPKDGPKVKAYESRWSPTPAQPAGSPLVANAPSGGSGELRRPAVIIPENDQYTHNLSSSAKFSGHSDGINMSPGVRAVPKAESSVRLGSGNAPPMLSQSMVPGESPRVLVNPHLHVTGSNGPSVNAVVDTKNLQSFVQSVTGNNTHAGSLGWGAASIPRPEMSSMHSVPGSGSQVWGNTPSQKVEPTNTISTTSQPGAYGNWGGATNPVHNSASSFPAVNPNTGWGQIPGNPNSVASPSFTPTNASSAARQGQENQNNGWGTIPGNPNMNLGGSLPANSNQGWAASSQGSALSTAYQGWGATGQGPRPGNTNSAWGTHQGQATATAFPGWVPPSGQGTATFNSNQTWVAPGQGPTGNASSGWTAPNSNTGQWGGDMNHNGERFTSQKDRNSHGGDSGYGAGKSWQRQSSSFSRGDSSRPPLKGQRICKFHENGHCKKGAQCDYLHS</sequence>
<dbReference type="InterPro" id="IPR036128">
    <property type="entry name" value="Plus3-like_sf"/>
</dbReference>
<keyword evidence="13" id="KW-1185">Reference proteome</keyword>
<dbReference type="FunFam" id="3.30.1490.40:FF:000004">
    <property type="entry name" value="Zinc finger CCCH domain-containing protein 19"/>
    <property type="match status" value="1"/>
</dbReference>
<feature type="domain" description="Plus3" evidence="10">
    <location>
        <begin position="819"/>
        <end position="952"/>
    </location>
</feature>
<feature type="compositionally biased region" description="Polar residues" evidence="6">
    <location>
        <begin position="1245"/>
        <end position="1265"/>
    </location>
</feature>
<reference evidence="12" key="1">
    <citation type="submission" date="2022-02" db="EMBL/GenBank/DDBJ databases">
        <authorList>
            <person name="Henning P.M."/>
            <person name="McCubbin A.G."/>
            <person name="Shore J.S."/>
        </authorList>
    </citation>
    <scope>NUCLEOTIDE SEQUENCE</scope>
    <source>
        <strain evidence="12">F60SS</strain>
        <tissue evidence="12">Leaves</tissue>
    </source>
</reference>
<feature type="compositionally biased region" description="Basic and acidic residues" evidence="6">
    <location>
        <begin position="610"/>
        <end position="621"/>
    </location>
</feature>
<accession>A0A9Q0FJK6</accession>
<dbReference type="CDD" id="cd00072">
    <property type="entry name" value="GYF"/>
    <property type="match status" value="1"/>
</dbReference>
<feature type="compositionally biased region" description="Basic and acidic residues" evidence="6">
    <location>
        <begin position="1641"/>
        <end position="1655"/>
    </location>
</feature>
<dbReference type="SMART" id="SM00719">
    <property type="entry name" value="Plus3"/>
    <property type="match status" value="1"/>
</dbReference>
<dbReference type="FunFam" id="3.90.70.200:FF:000002">
    <property type="entry name" value="Zinc finger CCCH domain-containing protein 19"/>
    <property type="match status" value="1"/>
</dbReference>
<feature type="region of interest" description="Disordered" evidence="6">
    <location>
        <begin position="343"/>
        <end position="455"/>
    </location>
</feature>
<dbReference type="CDD" id="cd15568">
    <property type="entry name" value="PHD5_NSD"/>
    <property type="match status" value="1"/>
</dbReference>
<dbReference type="PANTHER" id="PTHR46695">
    <property type="entry name" value="ZINC FINGER CCCH DOMAIN-CONTAINING PROTEIN 44-RELATED"/>
    <property type="match status" value="1"/>
</dbReference>
<comment type="caution">
    <text evidence="12">The sequence shown here is derived from an EMBL/GenBank/DDBJ whole genome shotgun (WGS) entry which is preliminary data.</text>
</comment>
<feature type="compositionally biased region" description="Basic residues" evidence="6">
    <location>
        <begin position="795"/>
        <end position="806"/>
    </location>
</feature>
<evidence type="ECO:0000259" key="7">
    <source>
        <dbReference type="PROSITE" id="PS50016"/>
    </source>
</evidence>
<keyword evidence="3 5" id="KW-0862">Zinc</keyword>
<dbReference type="GO" id="GO:0008270">
    <property type="term" value="F:zinc ion binding"/>
    <property type="evidence" value="ECO:0007669"/>
    <property type="project" value="UniProtKB-KW"/>
</dbReference>
<dbReference type="PROSITE" id="PS50829">
    <property type="entry name" value="GYF"/>
    <property type="match status" value="1"/>
</dbReference>
<feature type="compositionally biased region" description="Polar residues" evidence="6">
    <location>
        <begin position="9"/>
        <end position="26"/>
    </location>
</feature>
<dbReference type="Gene3D" id="3.90.70.200">
    <property type="entry name" value="Plus-3 domain"/>
    <property type="match status" value="1"/>
</dbReference>
<dbReference type="Gene3D" id="3.30.40.10">
    <property type="entry name" value="Zinc/RING finger domain, C3HC4 (zinc finger)"/>
    <property type="match status" value="1"/>
</dbReference>
<dbReference type="InterPro" id="IPR036885">
    <property type="entry name" value="SWIB_MDM2_dom_sf"/>
</dbReference>
<feature type="domain" description="C3H1-type" evidence="8">
    <location>
        <begin position="1684"/>
        <end position="1709"/>
    </location>
</feature>
<evidence type="ECO:0000313" key="13">
    <source>
        <dbReference type="Proteomes" id="UP001141552"/>
    </source>
</evidence>
<dbReference type="InterPro" id="IPR000571">
    <property type="entry name" value="Znf_CCCH"/>
</dbReference>
<evidence type="ECO:0000259" key="10">
    <source>
        <dbReference type="PROSITE" id="PS51360"/>
    </source>
</evidence>
<feature type="compositionally biased region" description="Basic residues" evidence="6">
    <location>
        <begin position="647"/>
        <end position="658"/>
    </location>
</feature>
<dbReference type="Gene3D" id="1.10.245.10">
    <property type="entry name" value="SWIB/MDM2 domain"/>
    <property type="match status" value="1"/>
</dbReference>
<keyword evidence="2 5" id="KW-0863">Zinc-finger</keyword>
<feature type="compositionally biased region" description="Polar residues" evidence="6">
    <location>
        <begin position="1485"/>
        <end position="1559"/>
    </location>
</feature>
<feature type="compositionally biased region" description="Polar residues" evidence="6">
    <location>
        <begin position="631"/>
        <end position="644"/>
    </location>
</feature>
<dbReference type="SMART" id="SM00444">
    <property type="entry name" value="GYF"/>
    <property type="match status" value="1"/>
</dbReference>
<feature type="region of interest" description="Disordered" evidence="6">
    <location>
        <begin position="1424"/>
        <end position="1456"/>
    </location>
</feature>
<feature type="compositionally biased region" description="Polar residues" evidence="6">
    <location>
        <begin position="1572"/>
        <end position="1587"/>
    </location>
</feature>
<feature type="compositionally biased region" description="Polar residues" evidence="6">
    <location>
        <begin position="1618"/>
        <end position="1633"/>
    </location>
</feature>
<evidence type="ECO:0000259" key="9">
    <source>
        <dbReference type="PROSITE" id="PS50829"/>
    </source>
</evidence>
<feature type="compositionally biased region" description="Acidic residues" evidence="6">
    <location>
        <begin position="401"/>
        <end position="433"/>
    </location>
</feature>
<protein>
    <submittedName>
        <fullName evidence="12">Uncharacterized protein</fullName>
    </submittedName>
</protein>
<feature type="domain" description="DM2" evidence="11">
    <location>
        <begin position="678"/>
        <end position="761"/>
    </location>
</feature>
<evidence type="ECO:0000259" key="8">
    <source>
        <dbReference type="PROSITE" id="PS50103"/>
    </source>
</evidence>
<organism evidence="12 13">
    <name type="scientific">Turnera subulata</name>
    <dbReference type="NCBI Taxonomy" id="218843"/>
    <lineage>
        <taxon>Eukaryota</taxon>
        <taxon>Viridiplantae</taxon>
        <taxon>Streptophyta</taxon>
        <taxon>Embryophyta</taxon>
        <taxon>Tracheophyta</taxon>
        <taxon>Spermatophyta</taxon>
        <taxon>Magnoliopsida</taxon>
        <taxon>eudicotyledons</taxon>
        <taxon>Gunneridae</taxon>
        <taxon>Pentapetalae</taxon>
        <taxon>rosids</taxon>
        <taxon>fabids</taxon>
        <taxon>Malpighiales</taxon>
        <taxon>Passifloraceae</taxon>
        <taxon>Turnera</taxon>
    </lineage>
</organism>
<dbReference type="InterPro" id="IPR036855">
    <property type="entry name" value="Znf_CCCH_sf"/>
</dbReference>
<feature type="region of interest" description="Disordered" evidence="6">
    <location>
        <begin position="788"/>
        <end position="808"/>
    </location>
</feature>
<evidence type="ECO:0000256" key="6">
    <source>
        <dbReference type="SAM" id="MobiDB-lite"/>
    </source>
</evidence>
<feature type="compositionally biased region" description="Basic and acidic residues" evidence="6">
    <location>
        <begin position="271"/>
        <end position="284"/>
    </location>
</feature>
<reference evidence="12" key="2">
    <citation type="journal article" date="2023" name="Plants (Basel)">
        <title>Annotation of the Turnera subulata (Passifloraceae) Draft Genome Reveals the S-Locus Evolved after the Divergence of Turneroideae from Passifloroideae in a Stepwise Manner.</title>
        <authorList>
            <person name="Henning P.M."/>
            <person name="Roalson E.H."/>
            <person name="Mir W."/>
            <person name="McCubbin A.G."/>
            <person name="Shore J.S."/>
        </authorList>
    </citation>
    <scope>NUCLEOTIDE SEQUENCE</scope>
    <source>
        <strain evidence="12">F60SS</strain>
    </source>
</reference>
<dbReference type="FunFam" id="1.10.245.10:FF:000003">
    <property type="entry name" value="Zinc finger CCCH domain-containing protein 19"/>
    <property type="match status" value="1"/>
</dbReference>
<dbReference type="InterPro" id="IPR013083">
    <property type="entry name" value="Znf_RING/FYVE/PHD"/>
</dbReference>
<proteinExistence type="predicted"/>
<feature type="region of interest" description="Disordered" evidence="6">
    <location>
        <begin position="271"/>
        <end position="291"/>
    </location>
</feature>
<dbReference type="CDD" id="cd10567">
    <property type="entry name" value="SWIB-MDM2_like"/>
    <property type="match status" value="1"/>
</dbReference>
<feature type="compositionally biased region" description="Basic and acidic residues" evidence="6">
    <location>
        <begin position="216"/>
        <end position="227"/>
    </location>
</feature>
<dbReference type="PROSITE" id="PS01359">
    <property type="entry name" value="ZF_PHD_1"/>
    <property type="match status" value="1"/>
</dbReference>
<evidence type="ECO:0000259" key="11">
    <source>
        <dbReference type="PROSITE" id="PS51925"/>
    </source>
</evidence>
<dbReference type="InterPro" id="IPR001965">
    <property type="entry name" value="Znf_PHD"/>
</dbReference>
<feature type="compositionally biased region" description="Low complexity" evidence="6">
    <location>
        <begin position="1669"/>
        <end position="1681"/>
    </location>
</feature>
<feature type="compositionally biased region" description="Acidic residues" evidence="6">
    <location>
        <begin position="375"/>
        <end position="391"/>
    </location>
</feature>
<feature type="region of interest" description="Disordered" evidence="6">
    <location>
        <begin position="608"/>
        <end position="678"/>
    </location>
</feature>
<dbReference type="Gene3D" id="3.30.1490.40">
    <property type="match status" value="1"/>
</dbReference>
<dbReference type="InterPro" id="IPR019787">
    <property type="entry name" value="Znf_PHD-finger"/>
</dbReference>
<feature type="region of interest" description="Disordered" evidence="6">
    <location>
        <begin position="963"/>
        <end position="1036"/>
    </location>
</feature>
<feature type="compositionally biased region" description="Polar residues" evidence="6">
    <location>
        <begin position="1427"/>
        <end position="1456"/>
    </location>
</feature>
<feature type="domain" description="PHD-type" evidence="7">
    <location>
        <begin position="463"/>
        <end position="529"/>
    </location>
</feature>
<dbReference type="InterPro" id="IPR019835">
    <property type="entry name" value="SWIB_domain"/>
</dbReference>
<feature type="region of interest" description="Disordered" evidence="6">
    <location>
        <begin position="200"/>
        <end position="232"/>
    </location>
</feature>
<dbReference type="SUPFAM" id="SSF55277">
    <property type="entry name" value="GYF domain"/>
    <property type="match status" value="1"/>
</dbReference>
<feature type="compositionally biased region" description="Acidic residues" evidence="6">
    <location>
        <begin position="982"/>
        <end position="991"/>
    </location>
</feature>
<dbReference type="InterPro" id="IPR003121">
    <property type="entry name" value="SWIB_MDM2_domain"/>
</dbReference>
<dbReference type="EMBL" id="JAKUCV010005341">
    <property type="protein sequence ID" value="KAJ4831546.1"/>
    <property type="molecule type" value="Genomic_DNA"/>
</dbReference>
<evidence type="ECO:0000256" key="1">
    <source>
        <dbReference type="ARBA" id="ARBA00022723"/>
    </source>
</evidence>
<dbReference type="GO" id="GO:0003677">
    <property type="term" value="F:DNA binding"/>
    <property type="evidence" value="ECO:0007669"/>
    <property type="project" value="UniProtKB-KW"/>
</dbReference>
<dbReference type="InterPro" id="IPR004343">
    <property type="entry name" value="Plus-3_dom"/>
</dbReference>